<evidence type="ECO:0000256" key="5">
    <source>
        <dbReference type="SAM" id="Phobius"/>
    </source>
</evidence>
<accession>A0ABR3J1P7</accession>
<gene>
    <name evidence="7" type="ORF">HGRIS_009551</name>
</gene>
<evidence type="ECO:0000256" key="3">
    <source>
        <dbReference type="ARBA" id="ARBA00022989"/>
    </source>
</evidence>
<feature type="transmembrane region" description="Helical" evidence="5">
    <location>
        <begin position="84"/>
        <end position="104"/>
    </location>
</feature>
<proteinExistence type="predicted"/>
<comment type="subcellular location">
    <subcellularLocation>
        <location evidence="1">Membrane</location>
        <topology evidence="1">Multi-pass membrane protein</topology>
    </subcellularLocation>
</comment>
<dbReference type="Proteomes" id="UP001556367">
    <property type="component" value="Unassembled WGS sequence"/>
</dbReference>
<feature type="transmembrane region" description="Helical" evidence="5">
    <location>
        <begin position="242"/>
        <end position="260"/>
    </location>
</feature>
<reference evidence="8" key="1">
    <citation type="submission" date="2024-06" db="EMBL/GenBank/DDBJ databases">
        <title>Multi-omics analyses provide insights into the biosynthesis of the anticancer antibiotic pleurotin in Hohenbuehelia grisea.</title>
        <authorList>
            <person name="Weaver J.A."/>
            <person name="Alberti F."/>
        </authorList>
    </citation>
    <scope>NUCLEOTIDE SEQUENCE [LARGE SCALE GENOMIC DNA]</scope>
    <source>
        <strain evidence="8">T-177</strain>
    </source>
</reference>
<protein>
    <recommendedName>
        <fullName evidence="9">RTA1-domain-containing protein</fullName>
    </recommendedName>
</protein>
<feature type="transmembrane region" description="Helical" evidence="5">
    <location>
        <begin position="280"/>
        <end position="299"/>
    </location>
</feature>
<dbReference type="PANTHER" id="PTHR31465:SF1">
    <property type="entry name" value="PROTEIN RTA1-RELATED"/>
    <property type="match status" value="1"/>
</dbReference>
<feature type="transmembrane region" description="Helical" evidence="5">
    <location>
        <begin position="194"/>
        <end position="221"/>
    </location>
</feature>
<organism evidence="7 8">
    <name type="scientific">Hohenbuehelia grisea</name>
    <dbReference type="NCBI Taxonomy" id="104357"/>
    <lineage>
        <taxon>Eukaryota</taxon>
        <taxon>Fungi</taxon>
        <taxon>Dikarya</taxon>
        <taxon>Basidiomycota</taxon>
        <taxon>Agaricomycotina</taxon>
        <taxon>Agaricomycetes</taxon>
        <taxon>Agaricomycetidae</taxon>
        <taxon>Agaricales</taxon>
        <taxon>Pleurotineae</taxon>
        <taxon>Pleurotaceae</taxon>
        <taxon>Hohenbuehelia</taxon>
    </lineage>
</organism>
<feature type="transmembrane region" description="Helical" evidence="5">
    <location>
        <begin position="116"/>
        <end position="137"/>
    </location>
</feature>
<keyword evidence="3 5" id="KW-1133">Transmembrane helix</keyword>
<keyword evidence="4 5" id="KW-0472">Membrane</keyword>
<feature type="transmembrane region" description="Helical" evidence="5">
    <location>
        <begin position="51"/>
        <end position="72"/>
    </location>
</feature>
<evidence type="ECO:0000256" key="2">
    <source>
        <dbReference type="ARBA" id="ARBA00022692"/>
    </source>
</evidence>
<evidence type="ECO:0000256" key="6">
    <source>
        <dbReference type="SAM" id="SignalP"/>
    </source>
</evidence>
<feature type="chain" id="PRO_5045245393" description="RTA1-domain-containing protein" evidence="6">
    <location>
        <begin position="28"/>
        <end position="317"/>
    </location>
</feature>
<dbReference type="PANTHER" id="PTHR31465">
    <property type="entry name" value="PROTEIN RTA1-RELATED"/>
    <property type="match status" value="1"/>
</dbReference>
<dbReference type="Pfam" id="PF04479">
    <property type="entry name" value="RTA1"/>
    <property type="match status" value="1"/>
</dbReference>
<evidence type="ECO:0000313" key="8">
    <source>
        <dbReference type="Proteomes" id="UP001556367"/>
    </source>
</evidence>
<evidence type="ECO:0000313" key="7">
    <source>
        <dbReference type="EMBL" id="KAL0949497.1"/>
    </source>
</evidence>
<keyword evidence="2 5" id="KW-0812">Transmembrane</keyword>
<name>A0ABR3J1P7_9AGAR</name>
<feature type="signal peptide" evidence="6">
    <location>
        <begin position="1"/>
        <end position="27"/>
    </location>
</feature>
<dbReference type="EMBL" id="JASNQZ010000012">
    <property type="protein sequence ID" value="KAL0949497.1"/>
    <property type="molecule type" value="Genomic_DNA"/>
</dbReference>
<sequence length="317" mass="35042">MPPSSAARSRILFPLLVTVFCCCLAQAQSPHFTIPADPFADPKHDPLNPLRYIASNALTAISFSLVLLVGLIESWLVYKDGGKYMLSLVIGCYTFALGLAFRFGLHVQPRSHGIYIAQYLFVVLSPCAFIASAYVLLGRLARYLDRPEYLAVSPQRITLVFVCSDITTFLVQATGGAISASADGGHMAEVGSRIFLGGIAAQLLSFVVFSIIYGIFLWRVYSRSQNLWYIDQHKAWYDDWRALAGALCICCVGILIRSVYRTVELGEGFLGHLATNEGFFYGLDTLPLFIAIAIFIPFWPGRFISSTPITQRSIEKP</sequence>
<keyword evidence="6" id="KW-0732">Signal</keyword>
<feature type="transmembrane region" description="Helical" evidence="5">
    <location>
        <begin position="157"/>
        <end position="182"/>
    </location>
</feature>
<dbReference type="InterPro" id="IPR007568">
    <property type="entry name" value="RTA1"/>
</dbReference>
<evidence type="ECO:0000256" key="4">
    <source>
        <dbReference type="ARBA" id="ARBA00023136"/>
    </source>
</evidence>
<keyword evidence="8" id="KW-1185">Reference proteome</keyword>
<evidence type="ECO:0000256" key="1">
    <source>
        <dbReference type="ARBA" id="ARBA00004141"/>
    </source>
</evidence>
<comment type="caution">
    <text evidence="7">The sequence shown here is derived from an EMBL/GenBank/DDBJ whole genome shotgun (WGS) entry which is preliminary data.</text>
</comment>
<evidence type="ECO:0008006" key="9">
    <source>
        <dbReference type="Google" id="ProtNLM"/>
    </source>
</evidence>